<feature type="region of interest" description="Disordered" evidence="1">
    <location>
        <begin position="305"/>
        <end position="343"/>
    </location>
</feature>
<evidence type="ECO:0000313" key="3">
    <source>
        <dbReference type="EnsemblProtists" id="EOD38038"/>
    </source>
</evidence>
<feature type="domain" description="NADP-dependent oxidoreductase" evidence="2">
    <location>
        <begin position="39"/>
        <end position="125"/>
    </location>
</feature>
<dbReference type="AlphaFoldDB" id="A0A0D3KQK3"/>
<dbReference type="InterPro" id="IPR020471">
    <property type="entry name" value="AKR"/>
</dbReference>
<evidence type="ECO:0000313" key="4">
    <source>
        <dbReference type="Proteomes" id="UP000013827"/>
    </source>
</evidence>
<dbReference type="Gene3D" id="3.20.20.100">
    <property type="entry name" value="NADP-dependent oxidoreductase domain"/>
    <property type="match status" value="1"/>
</dbReference>
<protein>
    <recommendedName>
        <fullName evidence="2">NADP-dependent oxidoreductase domain-containing protein</fullName>
    </recommendedName>
</protein>
<dbReference type="HOGENOM" id="CLU_606134_0_0_1"/>
<accession>A0A0D3KQK3</accession>
<proteinExistence type="predicted"/>
<evidence type="ECO:0000259" key="2">
    <source>
        <dbReference type="Pfam" id="PF00248"/>
    </source>
</evidence>
<dbReference type="STRING" id="2903.R1DRB2"/>
<dbReference type="EnsemblProtists" id="EOD38038">
    <property type="protein sequence ID" value="EOD38038"/>
    <property type="gene ID" value="EMIHUDRAFT_462242"/>
</dbReference>
<dbReference type="InterPro" id="IPR023210">
    <property type="entry name" value="NADP_OxRdtase_dom"/>
</dbReference>
<dbReference type="PaxDb" id="2903-EOD38038"/>
<keyword evidence="4" id="KW-1185">Reference proteome</keyword>
<feature type="compositionally biased region" description="Pro residues" evidence="1">
    <location>
        <begin position="327"/>
        <end position="341"/>
    </location>
</feature>
<dbReference type="SUPFAM" id="SSF51430">
    <property type="entry name" value="NAD(P)-linked oxidoreductase"/>
    <property type="match status" value="1"/>
</dbReference>
<evidence type="ECO:0000256" key="1">
    <source>
        <dbReference type="SAM" id="MobiDB-lite"/>
    </source>
</evidence>
<feature type="domain" description="NADP-dependent oxidoreductase" evidence="2">
    <location>
        <begin position="177"/>
        <end position="286"/>
    </location>
</feature>
<dbReference type="GeneID" id="17283308"/>
<name>A0A0D3KQK3_EMIH1</name>
<dbReference type="KEGG" id="ehx:EMIHUDRAFT_462242"/>
<dbReference type="RefSeq" id="XP_005790467.1">
    <property type="nucleotide sequence ID" value="XM_005790410.1"/>
</dbReference>
<dbReference type="GO" id="GO:0016491">
    <property type="term" value="F:oxidoreductase activity"/>
    <property type="evidence" value="ECO:0007669"/>
    <property type="project" value="InterPro"/>
</dbReference>
<dbReference type="PANTHER" id="PTHR42686">
    <property type="entry name" value="GH17980P-RELATED"/>
    <property type="match status" value="1"/>
</dbReference>
<dbReference type="PANTHER" id="PTHR42686:SF1">
    <property type="entry name" value="GH17980P-RELATED"/>
    <property type="match status" value="1"/>
</dbReference>
<dbReference type="InterPro" id="IPR036812">
    <property type="entry name" value="NAD(P)_OxRdtase_dom_sf"/>
</dbReference>
<reference evidence="4" key="1">
    <citation type="journal article" date="2013" name="Nature">
        <title>Pan genome of the phytoplankton Emiliania underpins its global distribution.</title>
        <authorList>
            <person name="Read B.A."/>
            <person name="Kegel J."/>
            <person name="Klute M.J."/>
            <person name="Kuo A."/>
            <person name="Lefebvre S.C."/>
            <person name="Maumus F."/>
            <person name="Mayer C."/>
            <person name="Miller J."/>
            <person name="Monier A."/>
            <person name="Salamov A."/>
            <person name="Young J."/>
            <person name="Aguilar M."/>
            <person name="Claverie J.M."/>
            <person name="Frickenhaus S."/>
            <person name="Gonzalez K."/>
            <person name="Herman E.K."/>
            <person name="Lin Y.C."/>
            <person name="Napier J."/>
            <person name="Ogata H."/>
            <person name="Sarno A.F."/>
            <person name="Shmutz J."/>
            <person name="Schroeder D."/>
            <person name="de Vargas C."/>
            <person name="Verret F."/>
            <person name="von Dassow P."/>
            <person name="Valentin K."/>
            <person name="Van de Peer Y."/>
            <person name="Wheeler G."/>
            <person name="Dacks J.B."/>
            <person name="Delwiche C.F."/>
            <person name="Dyhrman S.T."/>
            <person name="Glockner G."/>
            <person name="John U."/>
            <person name="Richards T."/>
            <person name="Worden A.Z."/>
            <person name="Zhang X."/>
            <person name="Grigoriev I.V."/>
            <person name="Allen A.E."/>
            <person name="Bidle K."/>
            <person name="Borodovsky M."/>
            <person name="Bowler C."/>
            <person name="Brownlee C."/>
            <person name="Cock J.M."/>
            <person name="Elias M."/>
            <person name="Gladyshev V.N."/>
            <person name="Groth M."/>
            <person name="Guda C."/>
            <person name="Hadaegh A."/>
            <person name="Iglesias-Rodriguez M.D."/>
            <person name="Jenkins J."/>
            <person name="Jones B.M."/>
            <person name="Lawson T."/>
            <person name="Leese F."/>
            <person name="Lindquist E."/>
            <person name="Lobanov A."/>
            <person name="Lomsadze A."/>
            <person name="Malik S.B."/>
            <person name="Marsh M.E."/>
            <person name="Mackinder L."/>
            <person name="Mock T."/>
            <person name="Mueller-Roeber B."/>
            <person name="Pagarete A."/>
            <person name="Parker M."/>
            <person name="Probert I."/>
            <person name="Quesneville H."/>
            <person name="Raines C."/>
            <person name="Rensing S.A."/>
            <person name="Riano-Pachon D.M."/>
            <person name="Richier S."/>
            <person name="Rokitta S."/>
            <person name="Shiraiwa Y."/>
            <person name="Soanes D.M."/>
            <person name="van der Giezen M."/>
            <person name="Wahlund T.M."/>
            <person name="Williams B."/>
            <person name="Wilson W."/>
            <person name="Wolfe G."/>
            <person name="Wurch L.L."/>
        </authorList>
    </citation>
    <scope>NUCLEOTIDE SEQUENCE</scope>
</reference>
<dbReference type="eggNOG" id="KOG1576">
    <property type="taxonomic scope" value="Eukaryota"/>
</dbReference>
<dbReference type="GO" id="GO:0005829">
    <property type="term" value="C:cytosol"/>
    <property type="evidence" value="ECO:0007669"/>
    <property type="project" value="TreeGrafter"/>
</dbReference>
<sequence>MADAPFLSPHPRALAPSDIVLGAIWIAPGGGEQGDGARGDPGQDNATATVSAAIAHGVREFDTAPWYGAGASEERLGGAIAALSEEQRQPLQVGTKAGRLRATRHDFNTSLVQDSAATGVPRVHTLRIHDPNDNSNNRRGDPHFADEVGLGMNCNRMPHQGVPEEIERLVKGAPQGTFDSALLAGGWNLLSQDGLATLQLCARCGVAVHVAGVFASGLLVGGDTFAYKAAPPEVVDRARRWGELAAAHGHDLPAVAVAFAALPAVVTRVVVGMASPGQVEQTLAWVEQSRRVGGEVWRAAKQAGLLDASLPTPPPPPEPAGASPRAAAPPLPAPASLPTSPPAARLGVDGVVARLEELRGWCSAGTWRAALALVAGEAPAEELPLGQAAGMEERCERAEAALREARVAQHVAAHDAVGAASHCRRSVKELVSLHRALDASLAAMEGNAADGR</sequence>
<dbReference type="Pfam" id="PF00248">
    <property type="entry name" value="Aldo_ket_red"/>
    <property type="match status" value="2"/>
</dbReference>
<dbReference type="Proteomes" id="UP000013827">
    <property type="component" value="Unassembled WGS sequence"/>
</dbReference>
<reference evidence="3" key="2">
    <citation type="submission" date="2024-10" db="UniProtKB">
        <authorList>
            <consortium name="EnsemblProtists"/>
        </authorList>
    </citation>
    <scope>IDENTIFICATION</scope>
</reference>
<organism evidence="3 4">
    <name type="scientific">Emiliania huxleyi (strain CCMP1516)</name>
    <dbReference type="NCBI Taxonomy" id="280463"/>
    <lineage>
        <taxon>Eukaryota</taxon>
        <taxon>Haptista</taxon>
        <taxon>Haptophyta</taxon>
        <taxon>Prymnesiophyceae</taxon>
        <taxon>Isochrysidales</taxon>
        <taxon>Noelaerhabdaceae</taxon>
        <taxon>Emiliania</taxon>
    </lineage>
</organism>